<gene>
    <name evidence="2" type="ORF">CLCR_00115</name>
</gene>
<accession>A0A1C1C682</accession>
<feature type="region of interest" description="Disordered" evidence="1">
    <location>
        <begin position="81"/>
        <end position="102"/>
    </location>
</feature>
<evidence type="ECO:0000256" key="1">
    <source>
        <dbReference type="SAM" id="MobiDB-lite"/>
    </source>
</evidence>
<dbReference type="EMBL" id="LGRB01000022">
    <property type="protein sequence ID" value="OCT43978.1"/>
    <property type="molecule type" value="Genomic_DNA"/>
</dbReference>
<keyword evidence="3" id="KW-1185">Reference proteome</keyword>
<protein>
    <submittedName>
        <fullName evidence="2">Uncharacterized protein</fullName>
    </submittedName>
</protein>
<reference evidence="3" key="1">
    <citation type="submission" date="2015-07" db="EMBL/GenBank/DDBJ databases">
        <authorList>
            <person name="Teixeira M.M."/>
            <person name="Souza R.C."/>
            <person name="Almeida L.G."/>
            <person name="Vicente V.A."/>
            <person name="de Hoog S."/>
            <person name="Bocca A.L."/>
            <person name="de Almeida S.R."/>
            <person name="Vasconcelos A.T."/>
            <person name="Felipe M.S."/>
        </authorList>
    </citation>
    <scope>NUCLEOTIDE SEQUENCE [LARGE SCALE GENOMIC DNA]</scope>
    <source>
        <strain evidence="3">KSF</strain>
    </source>
</reference>
<sequence length="333" mass="37211">MLQAQIALRRDGRERAREHLETIAKEEAHPQSWFGKDWGKSANSELADVDMSNSNAELRHVQKIKPIPGLKFMKLAELPKPETADSSVTRSGSASVPELQPTSVSEQRLHSYLGKTLYEAALSLVDGADYPFAKFDEALSHFERHITDQQWCSLLRCVRRNLEMLLMGLRQPLGSGPGGGAEKFNCATALIAHLDAQHQKLSTQEELSELATERSIYLSKVEGLMDEHVQVLCAAEPEAAPNFVLSVGATLQPWADLEFMDGDLEQLTTVRVFQGWLEEFAVKMASVCNTRLLRQAISSSATRMKSYQRLPALKYWRTNLLIVMINSRSSSLV</sequence>
<dbReference type="Proteomes" id="UP000094526">
    <property type="component" value="Unassembled WGS sequence"/>
</dbReference>
<dbReference type="AlphaFoldDB" id="A0A1C1C682"/>
<comment type="caution">
    <text evidence="2">The sequence shown here is derived from an EMBL/GenBank/DDBJ whole genome shotgun (WGS) entry which is preliminary data.</text>
</comment>
<feature type="compositionally biased region" description="Polar residues" evidence="1">
    <location>
        <begin position="84"/>
        <end position="102"/>
    </location>
</feature>
<evidence type="ECO:0000313" key="2">
    <source>
        <dbReference type="EMBL" id="OCT43978.1"/>
    </source>
</evidence>
<organism evidence="2 3">
    <name type="scientific">Cladophialophora carrionii</name>
    <dbReference type="NCBI Taxonomy" id="86049"/>
    <lineage>
        <taxon>Eukaryota</taxon>
        <taxon>Fungi</taxon>
        <taxon>Dikarya</taxon>
        <taxon>Ascomycota</taxon>
        <taxon>Pezizomycotina</taxon>
        <taxon>Eurotiomycetes</taxon>
        <taxon>Chaetothyriomycetidae</taxon>
        <taxon>Chaetothyriales</taxon>
        <taxon>Herpotrichiellaceae</taxon>
        <taxon>Cladophialophora</taxon>
    </lineage>
</organism>
<evidence type="ECO:0000313" key="3">
    <source>
        <dbReference type="Proteomes" id="UP000094526"/>
    </source>
</evidence>
<dbReference type="VEuPathDB" id="FungiDB:CLCR_00115"/>
<proteinExistence type="predicted"/>
<name>A0A1C1C682_9EURO</name>